<feature type="domain" description="Poly(A) RNA polymerase mitochondrial-like central palm" evidence="2">
    <location>
        <begin position="247"/>
        <end position="385"/>
    </location>
</feature>
<organism evidence="3 4">
    <name type="scientific">Chlamydomonas eustigma</name>
    <dbReference type="NCBI Taxonomy" id="1157962"/>
    <lineage>
        <taxon>Eukaryota</taxon>
        <taxon>Viridiplantae</taxon>
        <taxon>Chlorophyta</taxon>
        <taxon>core chlorophytes</taxon>
        <taxon>Chlorophyceae</taxon>
        <taxon>CS clade</taxon>
        <taxon>Chlamydomonadales</taxon>
        <taxon>Chlamydomonadaceae</taxon>
        <taxon>Chlamydomonas</taxon>
    </lineage>
</organism>
<dbReference type="OrthoDB" id="273917at2759"/>
<dbReference type="AlphaFoldDB" id="A0A250XQI0"/>
<protein>
    <recommendedName>
        <fullName evidence="2">Poly(A) RNA polymerase mitochondrial-like central palm domain-containing protein</fullName>
    </recommendedName>
</protein>
<dbReference type="PANTHER" id="PTHR23092">
    <property type="entry name" value="POLY(A) RNA POLYMERASE"/>
    <property type="match status" value="1"/>
</dbReference>
<dbReference type="Gene3D" id="1.10.1410.10">
    <property type="match status" value="1"/>
</dbReference>
<dbReference type="InterPro" id="IPR043519">
    <property type="entry name" value="NT_sf"/>
</dbReference>
<name>A0A250XQI0_9CHLO</name>
<feature type="compositionally biased region" description="Polar residues" evidence="1">
    <location>
        <begin position="158"/>
        <end position="177"/>
    </location>
</feature>
<dbReference type="Proteomes" id="UP000232323">
    <property type="component" value="Unassembled WGS sequence"/>
</dbReference>
<evidence type="ECO:0000313" key="4">
    <source>
        <dbReference type="Proteomes" id="UP000232323"/>
    </source>
</evidence>
<proteinExistence type="predicted"/>
<dbReference type="PANTHER" id="PTHR23092:SF15">
    <property type="entry name" value="INACTIVE NON-CANONICAL POLY(A) RNA POLYMERASE PROTEIN TRF4-2-RELATED"/>
    <property type="match status" value="1"/>
</dbReference>
<dbReference type="EMBL" id="BEGY01000160">
    <property type="protein sequence ID" value="GAX85283.1"/>
    <property type="molecule type" value="Genomic_DNA"/>
</dbReference>
<evidence type="ECO:0000259" key="2">
    <source>
        <dbReference type="Pfam" id="PF22600"/>
    </source>
</evidence>
<dbReference type="GO" id="GO:0031499">
    <property type="term" value="C:TRAMP complex"/>
    <property type="evidence" value="ECO:0007669"/>
    <property type="project" value="TreeGrafter"/>
</dbReference>
<feature type="compositionally biased region" description="Basic and acidic residues" evidence="1">
    <location>
        <begin position="8"/>
        <end position="36"/>
    </location>
</feature>
<feature type="region of interest" description="Disordered" evidence="1">
    <location>
        <begin position="1"/>
        <end position="98"/>
    </location>
</feature>
<dbReference type="InterPro" id="IPR045862">
    <property type="entry name" value="Trf4-like"/>
</dbReference>
<dbReference type="GO" id="GO:0005730">
    <property type="term" value="C:nucleolus"/>
    <property type="evidence" value="ECO:0007669"/>
    <property type="project" value="TreeGrafter"/>
</dbReference>
<feature type="region of interest" description="Disordered" evidence="1">
    <location>
        <begin position="136"/>
        <end position="229"/>
    </location>
</feature>
<dbReference type="GO" id="GO:0003729">
    <property type="term" value="F:mRNA binding"/>
    <property type="evidence" value="ECO:0007669"/>
    <property type="project" value="TreeGrafter"/>
</dbReference>
<dbReference type="GO" id="GO:0043634">
    <property type="term" value="P:polyadenylation-dependent ncRNA catabolic process"/>
    <property type="evidence" value="ECO:0007669"/>
    <property type="project" value="TreeGrafter"/>
</dbReference>
<dbReference type="STRING" id="1157962.A0A250XQI0"/>
<evidence type="ECO:0000256" key="1">
    <source>
        <dbReference type="SAM" id="MobiDB-lite"/>
    </source>
</evidence>
<dbReference type="SUPFAM" id="SSF81301">
    <property type="entry name" value="Nucleotidyltransferase"/>
    <property type="match status" value="1"/>
</dbReference>
<gene>
    <name evidence="3" type="ORF">CEUSTIGMA_g12701.t1</name>
</gene>
<dbReference type="SUPFAM" id="SSF81631">
    <property type="entry name" value="PAP/OAS1 substrate-binding domain"/>
    <property type="match status" value="1"/>
</dbReference>
<dbReference type="GO" id="GO:1990817">
    <property type="term" value="F:poly(A) RNA polymerase activity"/>
    <property type="evidence" value="ECO:0007669"/>
    <property type="project" value="InterPro"/>
</dbReference>
<dbReference type="CDD" id="cd05402">
    <property type="entry name" value="NT_PAP_TUTase"/>
    <property type="match status" value="1"/>
</dbReference>
<dbReference type="GO" id="GO:0031123">
    <property type="term" value="P:RNA 3'-end processing"/>
    <property type="evidence" value="ECO:0007669"/>
    <property type="project" value="TreeGrafter"/>
</dbReference>
<comment type="caution">
    <text evidence="3">The sequence shown here is derived from an EMBL/GenBank/DDBJ whole genome shotgun (WGS) entry which is preliminary data.</text>
</comment>
<dbReference type="InterPro" id="IPR054708">
    <property type="entry name" value="MTPAP-like_central"/>
</dbReference>
<keyword evidence="4" id="KW-1185">Reference proteome</keyword>
<dbReference type="Pfam" id="PF22600">
    <property type="entry name" value="MTPAP-like_central"/>
    <property type="match status" value="1"/>
</dbReference>
<dbReference type="Gene3D" id="3.30.460.10">
    <property type="entry name" value="Beta Polymerase, domain 2"/>
    <property type="match status" value="1"/>
</dbReference>
<sequence length="575" mass="64555">MSRNRNVVRNEERQAGQQDVNRDVEHHQPVRLEGIRVTKRTMYPPPPSYESLSNFEHGQPEMVDMRHHPPPWQYENYSQEPPPTSSRAQEREWSYSSIAPQTSSDVMIMRPSLGMSSGGIQKRRFSELAQASNIRPSISSSYDESTDQKSNDPYINYYTRSGETPHSFQGQRGQQDMPSEPRNSAAAGHPGRSRSNGSNDQDRGPPRPPSNEHISIIASRSSGEASTSSLDVFNGQRSRKGNVYTQLSNNILDLARRCETSQQDLRRRRYVVQCIQSAVSRTFTEFPRTQVKAFGSFVSGLGSSDSDIDLVITGIKDPDSSVGFYQPSERPFIARLLDRLVSSLFQQLRGEIKRHLVIRNARIPVARFTLTCGLVVDLSIGGDSGPQAAAYLSNQVSAWPALRPLVLTVKSYLKSQGLNDVSKGGLSSYGMTYMEEAKLGSDTKDLGHLLCSFFRRYGCQYDQCAYVVAVGMGGVVKRSFAEQQGAEYFKNADRLSTVDPLTGRDCTEGCYETWMVMAGLERADRFLSSVVKEHNNSKLSVLESRDFLNGLMDLRAQEAWIQEEDTEPFHKRRRL</sequence>
<reference evidence="3 4" key="1">
    <citation type="submission" date="2017-08" db="EMBL/GenBank/DDBJ databases">
        <title>Acidophilic green algal genome provides insights into adaptation to an acidic environment.</title>
        <authorList>
            <person name="Hirooka S."/>
            <person name="Hirose Y."/>
            <person name="Kanesaki Y."/>
            <person name="Higuchi S."/>
            <person name="Fujiwara T."/>
            <person name="Onuma R."/>
            <person name="Era A."/>
            <person name="Ohbayashi R."/>
            <person name="Uzuka A."/>
            <person name="Nozaki H."/>
            <person name="Yoshikawa H."/>
            <person name="Miyagishima S.Y."/>
        </authorList>
    </citation>
    <scope>NUCLEOTIDE SEQUENCE [LARGE SCALE GENOMIC DNA]</scope>
    <source>
        <strain evidence="3 4">NIES-2499</strain>
    </source>
</reference>
<evidence type="ECO:0000313" key="3">
    <source>
        <dbReference type="EMBL" id="GAX85283.1"/>
    </source>
</evidence>
<feature type="compositionally biased region" description="Low complexity" evidence="1">
    <location>
        <begin position="219"/>
        <end position="229"/>
    </location>
</feature>
<accession>A0A250XQI0</accession>